<evidence type="ECO:0000256" key="1">
    <source>
        <dbReference type="SAM" id="MobiDB-lite"/>
    </source>
</evidence>
<dbReference type="InterPro" id="IPR015947">
    <property type="entry name" value="PUA-like_sf"/>
</dbReference>
<dbReference type="InterPro" id="IPR041366">
    <property type="entry name" value="Pre-PUA"/>
</dbReference>
<dbReference type="InterPro" id="IPR048247">
    <property type="entry name" value="eIF2D_N"/>
</dbReference>
<dbReference type="PANTHER" id="PTHR12217">
    <property type="entry name" value="EUKARYOTIC TRANSLATION INITIATION FACTOR 2D"/>
    <property type="match status" value="1"/>
</dbReference>
<protein>
    <submittedName>
        <fullName evidence="4">Eukaryotic translation initiation factor 2D</fullName>
    </submittedName>
</protein>
<evidence type="ECO:0000259" key="3">
    <source>
        <dbReference type="Pfam" id="PF26292"/>
    </source>
</evidence>
<organism evidence="4 5">
    <name type="scientific">Acropora cervicornis</name>
    <name type="common">Staghorn coral</name>
    <dbReference type="NCBI Taxonomy" id="6130"/>
    <lineage>
        <taxon>Eukaryota</taxon>
        <taxon>Metazoa</taxon>
        <taxon>Cnidaria</taxon>
        <taxon>Anthozoa</taxon>
        <taxon>Hexacorallia</taxon>
        <taxon>Scleractinia</taxon>
        <taxon>Astrocoeniina</taxon>
        <taxon>Acroporidae</taxon>
        <taxon>Acropora</taxon>
    </lineage>
</organism>
<dbReference type="Proteomes" id="UP001249851">
    <property type="component" value="Unassembled WGS sequence"/>
</dbReference>
<feature type="domain" description="Eukaryotic translation initiation factor 2D-like PUA RNA-binding" evidence="3">
    <location>
        <begin position="83"/>
        <end position="149"/>
    </location>
</feature>
<dbReference type="CDD" id="cd21156">
    <property type="entry name" value="PUA_eIF2d-like"/>
    <property type="match status" value="1"/>
</dbReference>
<keyword evidence="5" id="KW-1185">Reference proteome</keyword>
<reference evidence="4" key="1">
    <citation type="journal article" date="2023" name="G3 (Bethesda)">
        <title>Whole genome assembly and annotation of the endangered Caribbean coral Acropora cervicornis.</title>
        <authorList>
            <person name="Selwyn J.D."/>
            <person name="Vollmer S.V."/>
        </authorList>
    </citation>
    <scope>NUCLEOTIDE SEQUENCE</scope>
    <source>
        <strain evidence="4">K2</strain>
    </source>
</reference>
<dbReference type="SUPFAM" id="SSF88697">
    <property type="entry name" value="PUA domain-like"/>
    <property type="match status" value="1"/>
</dbReference>
<dbReference type="Pfam" id="PF26292">
    <property type="entry name" value="PUA_elF2D"/>
    <property type="match status" value="1"/>
</dbReference>
<dbReference type="InterPro" id="IPR048248">
    <property type="entry name" value="PUA_eIF2d-like"/>
</dbReference>
<dbReference type="PROSITE" id="PS50890">
    <property type="entry name" value="PUA"/>
    <property type="match status" value="1"/>
</dbReference>
<reference evidence="4" key="2">
    <citation type="journal article" date="2023" name="Science">
        <title>Genomic signatures of disease resistance in endangered staghorn corals.</title>
        <authorList>
            <person name="Vollmer S.V."/>
            <person name="Selwyn J.D."/>
            <person name="Despard B.A."/>
            <person name="Roesel C.L."/>
        </authorList>
    </citation>
    <scope>NUCLEOTIDE SEQUENCE</scope>
    <source>
        <strain evidence="4">K2</strain>
    </source>
</reference>
<dbReference type="Pfam" id="PF17832">
    <property type="entry name" value="Pre-PUA"/>
    <property type="match status" value="1"/>
</dbReference>
<comment type="caution">
    <text evidence="4">The sequence shown here is derived from an EMBL/GenBank/DDBJ whole genome shotgun (WGS) entry which is preliminary data.</text>
</comment>
<evidence type="ECO:0000313" key="4">
    <source>
        <dbReference type="EMBL" id="KAK2569634.1"/>
    </source>
</evidence>
<dbReference type="EMBL" id="JARQWQ010000009">
    <property type="protein sequence ID" value="KAK2569634.1"/>
    <property type="molecule type" value="Genomic_DNA"/>
</dbReference>
<evidence type="ECO:0000313" key="5">
    <source>
        <dbReference type="Proteomes" id="UP001249851"/>
    </source>
</evidence>
<dbReference type="GO" id="GO:0003743">
    <property type="term" value="F:translation initiation factor activity"/>
    <property type="evidence" value="ECO:0007669"/>
    <property type="project" value="UniProtKB-KW"/>
</dbReference>
<dbReference type="AlphaFoldDB" id="A0AAD9QY90"/>
<gene>
    <name evidence="4" type="ORF">P5673_005463</name>
</gene>
<sequence>MFLKNFRVKSNTAIRGSDRRKLRSDISKAFPGLSQDDLQELIPNKEEITVMKVLTHSGLNIPVYFLNGEPMFFEMDRQVIPSDLMLPGVVLPSNGLSSFGQFEKGTICSVCLKGNRAPVAVGITLVSSRDLLEDGMRGKGVLIYHVYTDLLWAQGSKIPLPQLAELEDQFVVDEGPSVNAAEENNAHKNSETDYGEESSTEASEERNVDCPEEQNDNDPNPQERATSTADEKDETPVVEETISEEGANCQESQLDNMDDLLEYCFFCSLLRMKKIEFPVLTGTFFRSYLLPCRLLSKFLHCMQERGLITVQEASKGVDHITAIAWDHPE</sequence>
<proteinExistence type="predicted"/>
<accession>A0AAD9QY90</accession>
<dbReference type="Gene3D" id="3.10.400.20">
    <property type="match status" value="2"/>
</dbReference>
<name>A0AAD9QY90_ACRCE</name>
<keyword evidence="4" id="KW-0396">Initiation factor</keyword>
<dbReference type="PANTHER" id="PTHR12217:SF4">
    <property type="entry name" value="EUKARYOTIC TRANSLATION INITIATION FACTOR 2D"/>
    <property type="match status" value="1"/>
</dbReference>
<feature type="domain" description="Pre-PUA" evidence="2">
    <location>
        <begin position="2"/>
        <end position="82"/>
    </location>
</feature>
<dbReference type="CDD" id="cd11610">
    <property type="entry name" value="eIF2D_N"/>
    <property type="match status" value="1"/>
</dbReference>
<feature type="compositionally biased region" description="Acidic residues" evidence="1">
    <location>
        <begin position="231"/>
        <end position="243"/>
    </location>
</feature>
<dbReference type="GO" id="GO:0001731">
    <property type="term" value="P:formation of translation preinitiation complex"/>
    <property type="evidence" value="ECO:0007669"/>
    <property type="project" value="InterPro"/>
</dbReference>
<dbReference type="InterPro" id="IPR039757">
    <property type="entry name" value="EIF2D"/>
</dbReference>
<evidence type="ECO:0000259" key="2">
    <source>
        <dbReference type="Pfam" id="PF17832"/>
    </source>
</evidence>
<feature type="region of interest" description="Disordered" evidence="1">
    <location>
        <begin position="179"/>
        <end position="250"/>
    </location>
</feature>
<feature type="compositionally biased region" description="Polar residues" evidence="1">
    <location>
        <begin position="217"/>
        <end position="228"/>
    </location>
</feature>
<keyword evidence="4" id="KW-0648">Protein biosynthesis</keyword>